<name>A0A382DED5_9ZZZZ</name>
<dbReference type="Pfam" id="PF00285">
    <property type="entry name" value="Citrate_synt"/>
    <property type="match status" value="1"/>
</dbReference>
<dbReference type="InterPro" id="IPR016143">
    <property type="entry name" value="Citrate_synth-like_sm_a-sub"/>
</dbReference>
<comment type="pathway">
    <text evidence="1">Carbohydrate metabolism; tricarboxylic acid cycle; isocitrate from oxaloacetate: step 1/2.</text>
</comment>
<dbReference type="PANTHER" id="PTHR11739:SF4">
    <property type="entry name" value="CITRATE SYNTHASE, PEROXISOMAL"/>
    <property type="match status" value="1"/>
</dbReference>
<reference evidence="5" key="1">
    <citation type="submission" date="2018-05" db="EMBL/GenBank/DDBJ databases">
        <authorList>
            <person name="Lanie J.A."/>
            <person name="Ng W.-L."/>
            <person name="Kazmierczak K.M."/>
            <person name="Andrzejewski T.M."/>
            <person name="Davidsen T.M."/>
            <person name="Wayne K.J."/>
            <person name="Tettelin H."/>
            <person name="Glass J.I."/>
            <person name="Rusch D."/>
            <person name="Podicherti R."/>
            <person name="Tsui H.-C.T."/>
            <person name="Winkler M.E."/>
        </authorList>
    </citation>
    <scope>NUCLEOTIDE SEQUENCE</scope>
</reference>
<evidence type="ECO:0000256" key="3">
    <source>
        <dbReference type="ARBA" id="ARBA00022532"/>
    </source>
</evidence>
<organism evidence="5">
    <name type="scientific">marine metagenome</name>
    <dbReference type="NCBI Taxonomy" id="408172"/>
    <lineage>
        <taxon>unclassified sequences</taxon>
        <taxon>metagenomes</taxon>
        <taxon>ecological metagenomes</taxon>
    </lineage>
</organism>
<evidence type="ECO:0000256" key="1">
    <source>
        <dbReference type="ARBA" id="ARBA00004751"/>
    </source>
</evidence>
<accession>A0A382DED5</accession>
<proteinExistence type="inferred from homology"/>
<dbReference type="AlphaFoldDB" id="A0A382DED5"/>
<gene>
    <name evidence="5" type="ORF">METZ01_LOCUS189363</name>
</gene>
<dbReference type="InterPro" id="IPR002020">
    <property type="entry name" value="Citrate_synthase"/>
</dbReference>
<dbReference type="PROSITE" id="PS00480">
    <property type="entry name" value="CITRATE_SYNTHASE"/>
    <property type="match status" value="1"/>
</dbReference>
<dbReference type="GO" id="GO:0006099">
    <property type="term" value="P:tricarboxylic acid cycle"/>
    <property type="evidence" value="ECO:0007669"/>
    <property type="project" value="UniProtKB-KW"/>
</dbReference>
<evidence type="ECO:0000256" key="4">
    <source>
        <dbReference type="ARBA" id="ARBA00022679"/>
    </source>
</evidence>
<dbReference type="InterPro" id="IPR016142">
    <property type="entry name" value="Citrate_synth-like_lrg_a-sub"/>
</dbReference>
<dbReference type="InterPro" id="IPR019810">
    <property type="entry name" value="Citrate_synthase_AS"/>
</dbReference>
<evidence type="ECO:0000256" key="2">
    <source>
        <dbReference type="ARBA" id="ARBA00010566"/>
    </source>
</evidence>
<dbReference type="PANTHER" id="PTHR11739">
    <property type="entry name" value="CITRATE SYNTHASE"/>
    <property type="match status" value="1"/>
</dbReference>
<dbReference type="SUPFAM" id="SSF48256">
    <property type="entry name" value="Citrate synthase"/>
    <property type="match status" value="1"/>
</dbReference>
<feature type="non-terminal residue" evidence="5">
    <location>
        <position position="1"/>
    </location>
</feature>
<dbReference type="Gene3D" id="1.10.580.10">
    <property type="entry name" value="Citrate Synthase, domain 1"/>
    <property type="match status" value="1"/>
</dbReference>
<dbReference type="Gene3D" id="1.10.230.10">
    <property type="entry name" value="Cytochrome P450-Terp, domain 2"/>
    <property type="match status" value="1"/>
</dbReference>
<keyword evidence="4" id="KW-0808">Transferase</keyword>
<dbReference type="InterPro" id="IPR036969">
    <property type="entry name" value="Citrate_synthase_sf"/>
</dbReference>
<comment type="similarity">
    <text evidence="2">Belongs to the citrate synthase family.</text>
</comment>
<protein>
    <submittedName>
        <fullName evidence="5">Uncharacterized protein</fullName>
    </submittedName>
</protein>
<dbReference type="GO" id="GO:0005975">
    <property type="term" value="P:carbohydrate metabolic process"/>
    <property type="evidence" value="ECO:0007669"/>
    <property type="project" value="TreeGrafter"/>
</dbReference>
<dbReference type="PRINTS" id="PR00143">
    <property type="entry name" value="CITRTSNTHASE"/>
</dbReference>
<dbReference type="GO" id="GO:0005829">
    <property type="term" value="C:cytosol"/>
    <property type="evidence" value="ECO:0007669"/>
    <property type="project" value="TreeGrafter"/>
</dbReference>
<keyword evidence="3" id="KW-0816">Tricarboxylic acid cycle</keyword>
<evidence type="ECO:0000313" key="5">
    <source>
        <dbReference type="EMBL" id="SVB36509.1"/>
    </source>
</evidence>
<dbReference type="GO" id="GO:0046912">
    <property type="term" value="F:acyltransferase activity, acyl groups converted into alkyl on transfer"/>
    <property type="evidence" value="ECO:0007669"/>
    <property type="project" value="InterPro"/>
</dbReference>
<sequence length="262" mass="29201">SSPEANIRKSIRLTAQMASATAACYRLKAGRELINPNPRLGHAANFLYMLTGQRPNQNHVRAFDIALILHADHELNASTFSARVTAATLSDLHSAVTSAIGTLKGPLHGGANQDVMNLLLEIGEVDKAAEAVREMLTNKEKIPGFGHRVYKTEDPRATHLRRLSKELGEDAGDIKWYDMSRIIEQTMMDEKNIASNVDFYSATVYNGMKIPIELYTPIFACSRISGWTAHLLEQYEDNRLIRPTGSYTGKTNLTYIPLEDRK</sequence>
<dbReference type="FunFam" id="1.10.230.10:FF:000003">
    <property type="entry name" value="Citrate synthase"/>
    <property type="match status" value="1"/>
</dbReference>
<dbReference type="EMBL" id="UINC01038871">
    <property type="protein sequence ID" value="SVB36509.1"/>
    <property type="molecule type" value="Genomic_DNA"/>
</dbReference>